<keyword evidence="3" id="KW-1185">Reference proteome</keyword>
<sequence>MYRGVPRLANKITQRRARQVVAVGSVIATIGYGVSYFATSVRFLVVSLGFAGLGTSIVHHSSSVVIETISPRHQSLISKLCIPKLLLHVPLAATNQRSPSSASDSSNSTPVANHNVYEKVALCFLGIKQCVKQCFAAFRHSITAVLTVSSFLQALVCSGQYVLYVKLATVVLGLSPMRSAWCLAVLSFMNQMGSAIRLYGNNALWYHATCATCSGILSLIQHWGFPSHAVVARLWGLLASPLFKITVLPEPKKTDKASFNSLLTCCGIFGYLLGPVCAALVADKFGYTSMFRWSEALLIVSRVEFAGAAWLNRAEALGTEGIPEPCEIEWSQRGGGENEEIEEALSGNGL</sequence>
<dbReference type="PANTHER" id="PTHR11360:SF284">
    <property type="entry name" value="EG:103B4.3 PROTEIN-RELATED"/>
    <property type="match status" value="1"/>
</dbReference>
<reference evidence="2 3" key="2">
    <citation type="journal article" date="2019" name="G3 (Bethesda)">
        <title>Hybrid Assembly of the Genome of the Entomopathogenic Nematode Steinernema carpocapsae Identifies the X-Chromosome.</title>
        <authorList>
            <person name="Serra L."/>
            <person name="Macchietto M."/>
            <person name="Macias-Munoz A."/>
            <person name="McGill C.J."/>
            <person name="Rodriguez I.M."/>
            <person name="Rodriguez B."/>
            <person name="Murad R."/>
            <person name="Mortazavi A."/>
        </authorList>
    </citation>
    <scope>NUCLEOTIDE SEQUENCE [LARGE SCALE GENOMIC DNA]</scope>
    <source>
        <strain evidence="2 3">ALL</strain>
    </source>
</reference>
<keyword evidence="1" id="KW-0472">Membrane</keyword>
<comment type="caution">
    <text evidence="2">The sequence shown here is derived from an EMBL/GenBank/DDBJ whole genome shotgun (WGS) entry which is preliminary data.</text>
</comment>
<keyword evidence="1" id="KW-1133">Transmembrane helix</keyword>
<feature type="transmembrane region" description="Helical" evidence="1">
    <location>
        <begin position="20"/>
        <end position="38"/>
    </location>
</feature>
<evidence type="ECO:0000313" key="3">
    <source>
        <dbReference type="Proteomes" id="UP000298663"/>
    </source>
</evidence>
<feature type="transmembrane region" description="Helical" evidence="1">
    <location>
        <begin position="170"/>
        <end position="192"/>
    </location>
</feature>
<evidence type="ECO:0000313" key="2">
    <source>
        <dbReference type="EMBL" id="TKR96337.1"/>
    </source>
</evidence>
<evidence type="ECO:0000256" key="1">
    <source>
        <dbReference type="SAM" id="Phobius"/>
    </source>
</evidence>
<name>A0A4U5PI45_STECR</name>
<dbReference type="Proteomes" id="UP000298663">
    <property type="component" value="Unassembled WGS sequence"/>
</dbReference>
<reference evidence="2 3" key="1">
    <citation type="journal article" date="2015" name="Genome Biol.">
        <title>Comparative genomics of Steinernema reveals deeply conserved gene regulatory networks.</title>
        <authorList>
            <person name="Dillman A.R."/>
            <person name="Macchietto M."/>
            <person name="Porter C.F."/>
            <person name="Rogers A."/>
            <person name="Williams B."/>
            <person name="Antoshechkin I."/>
            <person name="Lee M.M."/>
            <person name="Goodwin Z."/>
            <person name="Lu X."/>
            <person name="Lewis E.E."/>
            <person name="Goodrich-Blair H."/>
            <person name="Stock S.P."/>
            <person name="Adams B.J."/>
            <person name="Sternberg P.W."/>
            <person name="Mortazavi A."/>
        </authorList>
    </citation>
    <scope>NUCLEOTIDE SEQUENCE [LARGE SCALE GENOMIC DNA]</scope>
    <source>
        <strain evidence="2 3">ALL</strain>
    </source>
</reference>
<dbReference type="InterPro" id="IPR036259">
    <property type="entry name" value="MFS_trans_sf"/>
</dbReference>
<protein>
    <recommendedName>
        <fullName evidence="4">Major facilitator superfamily (MFS) profile domain-containing protein</fullName>
    </recommendedName>
</protein>
<evidence type="ECO:0008006" key="4">
    <source>
        <dbReference type="Google" id="ProtNLM"/>
    </source>
</evidence>
<dbReference type="InterPro" id="IPR050327">
    <property type="entry name" value="Proton-linked_MCT"/>
</dbReference>
<feature type="transmembrane region" description="Helical" evidence="1">
    <location>
        <begin position="44"/>
        <end position="66"/>
    </location>
</feature>
<dbReference type="AlphaFoldDB" id="A0A4U5PI45"/>
<dbReference type="PANTHER" id="PTHR11360">
    <property type="entry name" value="MONOCARBOXYLATE TRANSPORTER"/>
    <property type="match status" value="1"/>
</dbReference>
<dbReference type="EMBL" id="AZBU02000002">
    <property type="protein sequence ID" value="TKR96337.1"/>
    <property type="molecule type" value="Genomic_DNA"/>
</dbReference>
<proteinExistence type="predicted"/>
<feature type="transmembrane region" description="Helical" evidence="1">
    <location>
        <begin position="259"/>
        <end position="282"/>
    </location>
</feature>
<accession>A0A4U5PI45</accession>
<feature type="transmembrane region" description="Helical" evidence="1">
    <location>
        <begin position="142"/>
        <end position="164"/>
    </location>
</feature>
<dbReference type="GO" id="GO:0008028">
    <property type="term" value="F:monocarboxylic acid transmembrane transporter activity"/>
    <property type="evidence" value="ECO:0007669"/>
    <property type="project" value="TreeGrafter"/>
</dbReference>
<feature type="transmembrane region" description="Helical" evidence="1">
    <location>
        <begin position="204"/>
        <end position="224"/>
    </location>
</feature>
<dbReference type="SUPFAM" id="SSF103473">
    <property type="entry name" value="MFS general substrate transporter"/>
    <property type="match status" value="1"/>
</dbReference>
<organism evidence="2 3">
    <name type="scientific">Steinernema carpocapsae</name>
    <name type="common">Entomopathogenic nematode</name>
    <dbReference type="NCBI Taxonomy" id="34508"/>
    <lineage>
        <taxon>Eukaryota</taxon>
        <taxon>Metazoa</taxon>
        <taxon>Ecdysozoa</taxon>
        <taxon>Nematoda</taxon>
        <taxon>Chromadorea</taxon>
        <taxon>Rhabditida</taxon>
        <taxon>Tylenchina</taxon>
        <taxon>Panagrolaimomorpha</taxon>
        <taxon>Strongyloidoidea</taxon>
        <taxon>Steinernematidae</taxon>
        <taxon>Steinernema</taxon>
    </lineage>
</organism>
<gene>
    <name evidence="2" type="ORF">L596_010371</name>
</gene>
<feature type="transmembrane region" description="Helical" evidence="1">
    <location>
        <begin position="230"/>
        <end position="247"/>
    </location>
</feature>
<keyword evidence="1" id="KW-0812">Transmembrane</keyword>